<gene>
    <name evidence="2" type="ORF">E5162_02080</name>
</gene>
<dbReference type="InterPro" id="IPR036188">
    <property type="entry name" value="FAD/NAD-bd_sf"/>
</dbReference>
<dbReference type="AlphaFoldDB" id="A0A4S2HE05"/>
<keyword evidence="3" id="KW-1185">Reference proteome</keyword>
<dbReference type="Gene3D" id="3.50.50.60">
    <property type="entry name" value="FAD/NAD(P)-binding domain"/>
    <property type="match status" value="1"/>
</dbReference>
<comment type="caution">
    <text evidence="2">The sequence shown here is derived from an EMBL/GenBank/DDBJ whole genome shotgun (WGS) entry which is preliminary data.</text>
</comment>
<feature type="domain" description="Amine oxidase" evidence="1">
    <location>
        <begin position="120"/>
        <end position="294"/>
    </location>
</feature>
<dbReference type="PANTHER" id="PTHR16128:SF5">
    <property type="entry name" value="FAD_NAD(P)-BINDING OXIDOREDUCTASE FAMILY PROTEIN"/>
    <property type="match status" value="1"/>
</dbReference>
<dbReference type="GO" id="GO:0016491">
    <property type="term" value="F:oxidoreductase activity"/>
    <property type="evidence" value="ECO:0007669"/>
    <property type="project" value="InterPro"/>
</dbReference>
<proteinExistence type="predicted"/>
<dbReference type="EMBL" id="SRXV01000001">
    <property type="protein sequence ID" value="TGY94093.1"/>
    <property type="molecule type" value="Genomic_DNA"/>
</dbReference>
<dbReference type="InterPro" id="IPR002937">
    <property type="entry name" value="Amino_oxidase"/>
</dbReference>
<dbReference type="Pfam" id="PF13450">
    <property type="entry name" value="NAD_binding_8"/>
    <property type="match status" value="1"/>
</dbReference>
<accession>A0A4S2HE05</accession>
<dbReference type="Pfam" id="PF01593">
    <property type="entry name" value="Amino_oxidase"/>
    <property type="match status" value="1"/>
</dbReference>
<dbReference type="Gene3D" id="3.90.660.10">
    <property type="match status" value="1"/>
</dbReference>
<dbReference type="PANTHER" id="PTHR16128">
    <property type="entry name" value="FAD/NAD(P)-BINDING OXIDOREDUCTASE FAMILY PROTEIN"/>
    <property type="match status" value="1"/>
</dbReference>
<dbReference type="Proteomes" id="UP000305451">
    <property type="component" value="Unassembled WGS sequence"/>
</dbReference>
<evidence type="ECO:0000259" key="1">
    <source>
        <dbReference type="Pfam" id="PF01593"/>
    </source>
</evidence>
<evidence type="ECO:0000313" key="3">
    <source>
        <dbReference type="Proteomes" id="UP000305451"/>
    </source>
</evidence>
<reference evidence="2 3" key="1">
    <citation type="journal article" date="2013" name="Int. J. Syst. Evol. Microbiol.">
        <title>Marinicauda pacifica gen. nov., sp. nov., a prosthecate alphaproteobacterium of the family Hyphomonadaceae isolated from deep seawater.</title>
        <authorList>
            <person name="Zhang X.Y."/>
            <person name="Li G.W."/>
            <person name="Wang C.S."/>
            <person name="Zhang Y.J."/>
            <person name="Xu X.W."/>
            <person name="Li H."/>
            <person name="Liu A."/>
            <person name="Liu C."/>
            <person name="Xie B.B."/>
            <person name="Qin Q.L."/>
            <person name="Xu Z."/>
            <person name="Chen X.L."/>
            <person name="Zhou B.C."/>
            <person name="Zhang Y.Z."/>
        </authorList>
    </citation>
    <scope>NUCLEOTIDE SEQUENCE [LARGE SCALE GENOMIC DNA]</scope>
    <source>
        <strain evidence="2 3">P-1 km-3</strain>
    </source>
</reference>
<dbReference type="SUPFAM" id="SSF51905">
    <property type="entry name" value="FAD/NAD(P)-binding domain"/>
    <property type="match status" value="1"/>
</dbReference>
<name>A0A4S2HE05_9PROT</name>
<protein>
    <submittedName>
        <fullName evidence="2">FAD-dependent oxidoreductase</fullName>
    </submittedName>
</protein>
<organism evidence="2 3">
    <name type="scientific">Marinicauda pacifica</name>
    <dbReference type="NCBI Taxonomy" id="1133559"/>
    <lineage>
        <taxon>Bacteria</taxon>
        <taxon>Pseudomonadati</taxon>
        <taxon>Pseudomonadota</taxon>
        <taxon>Alphaproteobacteria</taxon>
        <taxon>Maricaulales</taxon>
        <taxon>Maricaulaceae</taxon>
        <taxon>Marinicauda</taxon>
    </lineage>
</organism>
<dbReference type="PROSITE" id="PS51257">
    <property type="entry name" value="PROKAR_LIPOPROTEIN"/>
    <property type="match status" value="1"/>
</dbReference>
<sequence>MPGKAKKRSVRVTRPNAAIIGAGLAGAACARQLKAAGYEVVLFDKGRGPGGRLSTRRADTPLGEIAFDHGAQFLTARSDSFRAFLAQACKDGFAAEWAGRVVSIDRGGNSVPLKADTRYVGTPGMNAIVKAALHELDARFAHRVTRLSGKPGAWTLRFEDGSKAGPFDRIAITIPPEQLIDLLARSDGDFPEMILEARDARIAPCQAVMAAFDAPFDPGFAGAKLLGGGVRWIARMNSRPGYSGPEAYVLHASPDWSRVHLDAEPEDVIRTLCEEMFVRFGLPRPDWASAHRWLYALSEEAPGTPAAIDETGTVGCGGDWRLGPRAEFAWTSGEALAQRLAGKL</sequence>
<evidence type="ECO:0000313" key="2">
    <source>
        <dbReference type="EMBL" id="TGY94093.1"/>
    </source>
</evidence>